<evidence type="ECO:0000256" key="2">
    <source>
        <dbReference type="ARBA" id="ARBA00011900"/>
    </source>
</evidence>
<sequence length="1041" mass="116284">MHDDLSRRLTAFGAAPSEIHSLKDKSAATIEFLDLQREQSGRADLPFIAPDAVVLVNGQPLLYAVNVESLPPLGDVEVGLVSLRSALACRGEKSYLAIVHPGQIELVSAHYAPDLADSLLVRAGDKRADFLIRDLAAGVPPGSIERQRWEKATRDSDKRAVHDLLFGLLDHVTQALRKTGPLQGRDGEILSLVGRVLFTCFLLDRRLLTQSTCPELFKRDMGSPFGNARTAALCCNWLDETFNGELLPLDCDDYDKYFASLNDETGSVFRELSKIIDRTTPLGQMFLDCSWIDFSHVPADLLSQVYESYAHKFFGDDADQESIHYTPRYIAEYMLDQAFPGIDTVPLDEVRVLDPAAGACIFLVLSLRRLVQERWRRTGKRPRTKEIRRILNDQLRGYDINDHALKLGALSLYLTALELDPEPMSGESMLFEPLLGTVLFNTRLEDEQRPCALVVGSLGAVLPDDPKGNQYDLVISNPPWTPWKAQKGQEGSQKRADAINKRVSLMIRKIAGERSPLLKDIADDHENPLKAPDVPFIWRSMLWAKPQAVIAYAVHARLLFRRADAGASAREALFRALRITGVLNGTALRKEEVWPDVDAPFCLLFARNEVPSAADHFYFVSPEIERGLNRRSLWRTDYESAQPIESGVLVSKPHLLKTLFRGTPLDVDLIDRLEAQLGGDRPKMVRLADYWTEERGLFSGQGFMGPGKEKAEFIADMGAKMLSTRDASGRYVETSRLKPFTLAKVERPRRPEIYRTPLVLFSQTPGAKATSHPVRITLDSTPVAFNYSFYGYSTAGHAHPAELACYLFVIANSSLFRYYTLMTSARFGVERDTIYVEDVNQFPLVPFEQLNRGQKIDACKFAEAFCKATADEDSLVERMNRWVCSVYGLSRADGQLIDDALAVSSPVAESKNLAQSKPTRQQVRRFERDLASELREYFDDDEPEPIATVLDDGSDSWMFLVVDLAGGRSFEDSGEMLRKALTALADREGASRVLMPLENGKLCIGILAQYRYWTSSRARALAMDIAGMPGSLVAGELEHSA</sequence>
<comment type="similarity">
    <text evidence="1">Belongs to the N(4)/N(6)-methyltransferase family.</text>
</comment>
<dbReference type="InterPro" id="IPR029063">
    <property type="entry name" value="SAM-dependent_MTases_sf"/>
</dbReference>
<comment type="caution">
    <text evidence="8">The sequence shown here is derived from an EMBL/GenBank/DDBJ whole genome shotgun (WGS) entry which is preliminary data.</text>
</comment>
<dbReference type="PANTHER" id="PTHR33841">
    <property type="entry name" value="DNA METHYLTRANSFERASE YEEA-RELATED"/>
    <property type="match status" value="1"/>
</dbReference>
<dbReference type="InterPro" id="IPR050953">
    <property type="entry name" value="N4_N6_ade-DNA_methylase"/>
</dbReference>
<dbReference type="InterPro" id="IPR002052">
    <property type="entry name" value="DNA_methylase_N6_adenine_CS"/>
</dbReference>
<protein>
    <recommendedName>
        <fullName evidence="2">site-specific DNA-methyltransferase (adenine-specific)</fullName>
        <ecNumber evidence="2">2.1.1.72</ecNumber>
    </recommendedName>
</protein>
<dbReference type="PANTHER" id="PTHR33841:SF1">
    <property type="entry name" value="DNA METHYLTRANSFERASE A"/>
    <property type="match status" value="1"/>
</dbReference>
<comment type="catalytic activity">
    <reaction evidence="6">
        <text>a 2'-deoxyadenosine in DNA + S-adenosyl-L-methionine = an N(6)-methyl-2'-deoxyadenosine in DNA + S-adenosyl-L-homocysteine + H(+)</text>
        <dbReference type="Rhea" id="RHEA:15197"/>
        <dbReference type="Rhea" id="RHEA-COMP:12418"/>
        <dbReference type="Rhea" id="RHEA-COMP:12419"/>
        <dbReference type="ChEBI" id="CHEBI:15378"/>
        <dbReference type="ChEBI" id="CHEBI:57856"/>
        <dbReference type="ChEBI" id="CHEBI:59789"/>
        <dbReference type="ChEBI" id="CHEBI:90615"/>
        <dbReference type="ChEBI" id="CHEBI:90616"/>
        <dbReference type="EC" id="2.1.1.72"/>
    </reaction>
</comment>
<reference evidence="8 9" key="1">
    <citation type="submission" date="2024-08" db="EMBL/GenBank/DDBJ databases">
        <authorList>
            <person name="Lu H."/>
        </authorList>
    </citation>
    <scope>NUCLEOTIDE SEQUENCE [LARGE SCALE GENOMIC DNA]</scope>
    <source>
        <strain evidence="8 9">DXS20W</strain>
    </source>
</reference>
<evidence type="ECO:0000256" key="6">
    <source>
        <dbReference type="ARBA" id="ARBA00047942"/>
    </source>
</evidence>
<accession>A0ABW7GE50</accession>
<organism evidence="8 9">
    <name type="scientific">Pelomonas lactea</name>
    <dbReference type="NCBI Taxonomy" id="3299030"/>
    <lineage>
        <taxon>Bacteria</taxon>
        <taxon>Pseudomonadati</taxon>
        <taxon>Pseudomonadota</taxon>
        <taxon>Betaproteobacteria</taxon>
        <taxon>Burkholderiales</taxon>
        <taxon>Sphaerotilaceae</taxon>
        <taxon>Roseateles</taxon>
    </lineage>
</organism>
<evidence type="ECO:0000259" key="7">
    <source>
        <dbReference type="Pfam" id="PF02384"/>
    </source>
</evidence>
<dbReference type="InterPro" id="IPR003356">
    <property type="entry name" value="DNA_methylase_A-5"/>
</dbReference>
<dbReference type="Gene3D" id="3.40.50.150">
    <property type="entry name" value="Vaccinia Virus protein VP39"/>
    <property type="match status" value="1"/>
</dbReference>
<dbReference type="GO" id="GO:0008168">
    <property type="term" value="F:methyltransferase activity"/>
    <property type="evidence" value="ECO:0007669"/>
    <property type="project" value="UniProtKB-KW"/>
</dbReference>
<evidence type="ECO:0000313" key="9">
    <source>
        <dbReference type="Proteomes" id="UP001606302"/>
    </source>
</evidence>
<gene>
    <name evidence="8" type="ORF">ACG04Q_01005</name>
</gene>
<keyword evidence="3 8" id="KW-0489">Methyltransferase</keyword>
<feature type="domain" description="DNA methylase adenine-specific" evidence="7">
    <location>
        <begin position="299"/>
        <end position="486"/>
    </location>
</feature>
<dbReference type="Proteomes" id="UP001606302">
    <property type="component" value="Unassembled WGS sequence"/>
</dbReference>
<evidence type="ECO:0000256" key="5">
    <source>
        <dbReference type="ARBA" id="ARBA00022747"/>
    </source>
</evidence>
<keyword evidence="4 8" id="KW-0808">Transferase</keyword>
<evidence type="ECO:0000313" key="8">
    <source>
        <dbReference type="EMBL" id="MFG6460127.1"/>
    </source>
</evidence>
<dbReference type="Pfam" id="PF02384">
    <property type="entry name" value="N6_Mtase"/>
    <property type="match status" value="1"/>
</dbReference>
<dbReference type="RefSeq" id="WP_394508933.1">
    <property type="nucleotide sequence ID" value="NZ_JBIGHX010000001.1"/>
</dbReference>
<dbReference type="PROSITE" id="PS00092">
    <property type="entry name" value="N6_MTASE"/>
    <property type="match status" value="1"/>
</dbReference>
<proteinExistence type="inferred from homology"/>
<dbReference type="SUPFAM" id="SSF53335">
    <property type="entry name" value="S-adenosyl-L-methionine-dependent methyltransferases"/>
    <property type="match status" value="1"/>
</dbReference>
<name>A0ABW7GE50_9BURK</name>
<evidence type="ECO:0000256" key="1">
    <source>
        <dbReference type="ARBA" id="ARBA00006594"/>
    </source>
</evidence>
<dbReference type="PRINTS" id="PR00507">
    <property type="entry name" value="N12N6MTFRASE"/>
</dbReference>
<keyword evidence="5" id="KW-0680">Restriction system</keyword>
<keyword evidence="9" id="KW-1185">Reference proteome</keyword>
<evidence type="ECO:0000256" key="4">
    <source>
        <dbReference type="ARBA" id="ARBA00022679"/>
    </source>
</evidence>
<dbReference type="EC" id="2.1.1.72" evidence="2"/>
<dbReference type="EMBL" id="JBIGHX010000001">
    <property type="protein sequence ID" value="MFG6460127.1"/>
    <property type="molecule type" value="Genomic_DNA"/>
</dbReference>
<dbReference type="GO" id="GO:0032259">
    <property type="term" value="P:methylation"/>
    <property type="evidence" value="ECO:0007669"/>
    <property type="project" value="UniProtKB-KW"/>
</dbReference>
<evidence type="ECO:0000256" key="3">
    <source>
        <dbReference type="ARBA" id="ARBA00022603"/>
    </source>
</evidence>